<dbReference type="AlphaFoldDB" id="A0A154PLP0"/>
<organism evidence="1 2">
    <name type="scientific">Dufourea novaeangliae</name>
    <name type="common">Sweat bee</name>
    <dbReference type="NCBI Taxonomy" id="178035"/>
    <lineage>
        <taxon>Eukaryota</taxon>
        <taxon>Metazoa</taxon>
        <taxon>Ecdysozoa</taxon>
        <taxon>Arthropoda</taxon>
        <taxon>Hexapoda</taxon>
        <taxon>Insecta</taxon>
        <taxon>Pterygota</taxon>
        <taxon>Neoptera</taxon>
        <taxon>Endopterygota</taxon>
        <taxon>Hymenoptera</taxon>
        <taxon>Apocrita</taxon>
        <taxon>Aculeata</taxon>
        <taxon>Apoidea</taxon>
        <taxon>Anthophila</taxon>
        <taxon>Halictidae</taxon>
        <taxon>Rophitinae</taxon>
        <taxon>Dufourea</taxon>
    </lineage>
</organism>
<keyword evidence="2" id="KW-1185">Reference proteome</keyword>
<dbReference type="EMBL" id="KQ434943">
    <property type="protein sequence ID" value="KZC12198.1"/>
    <property type="molecule type" value="Genomic_DNA"/>
</dbReference>
<evidence type="ECO:0000313" key="1">
    <source>
        <dbReference type="EMBL" id="KZC12198.1"/>
    </source>
</evidence>
<protein>
    <submittedName>
        <fullName evidence="1">Uncharacterized protein</fullName>
    </submittedName>
</protein>
<reference evidence="1 2" key="1">
    <citation type="submission" date="2015-07" db="EMBL/GenBank/DDBJ databases">
        <title>The genome of Dufourea novaeangliae.</title>
        <authorList>
            <person name="Pan H."/>
            <person name="Kapheim K."/>
        </authorList>
    </citation>
    <scope>NUCLEOTIDE SEQUENCE [LARGE SCALE GENOMIC DNA]</scope>
    <source>
        <strain evidence="1">0120121106</strain>
        <tissue evidence="1">Whole body</tissue>
    </source>
</reference>
<gene>
    <name evidence="1" type="ORF">WN55_03712</name>
</gene>
<name>A0A154PLP0_DUFNO</name>
<proteinExistence type="predicted"/>
<sequence>MNFDLILSEHILKGSYCRKIALFSQINNSPVKNDRTYILHRTIDRTIEPEDRTRKIACLTLKPILETGYELASRFFQVVFATRMRHDVPRFDVIASGNALCETVTAFIRRIHPWGVDPVRLIDKRSLKGS</sequence>
<evidence type="ECO:0000313" key="2">
    <source>
        <dbReference type="Proteomes" id="UP000076502"/>
    </source>
</evidence>
<dbReference type="Proteomes" id="UP000076502">
    <property type="component" value="Unassembled WGS sequence"/>
</dbReference>
<accession>A0A154PLP0</accession>